<gene>
    <name evidence="1" type="ORF">K8V70_06295</name>
</gene>
<sequence length="466" mass="50905">MTYATAPILRRKLAPLVLLAMVTVLALVGCSNLGEFDEEGVARQAERYYAEKYGDDARVVDVWEDRSYALFGYRSSGRAFCTMSDGQTVLVDFEDGVVGDNRQQDEVTAAYEQRFREELEGCCERLGDAGCDVASVTVNGVPLEEDGFFEGCISTYYWPEDPAGEKNGEVETTVEQSASFFYARYTGDDSFFEQEASRVSLGVPYVEIELSGADADYADGFPTDVPETPAWVAPIEGACRALLPLTDGDAETRVVVYQAGCRDGVPEDTDAAVLSDAENGKLGELSPFDDSDTGADDIGSWLIVEWFPVGKGVYVTSDECGVRLRTGDVELETVESPVSLEELQESGSLERFDEREFAPGAFEAYSLAVAPDLFARLPESVRDKGWFNIRLAYDNQDPQTGLAELGVTPGGLAPTLYRVEKNPAAEDVDSAPPYEVIAMRTETLANGFQYSEPELFADAPTLLVRM</sequence>
<reference evidence="1" key="1">
    <citation type="journal article" date="2021" name="PeerJ">
        <title>Extensive microbial diversity within the chicken gut microbiome revealed by metagenomics and culture.</title>
        <authorList>
            <person name="Gilroy R."/>
            <person name="Ravi A."/>
            <person name="Getino M."/>
            <person name="Pursley I."/>
            <person name="Horton D.L."/>
            <person name="Alikhan N.F."/>
            <person name="Baker D."/>
            <person name="Gharbi K."/>
            <person name="Hall N."/>
            <person name="Watson M."/>
            <person name="Adriaenssens E.M."/>
            <person name="Foster-Nyarko E."/>
            <person name="Jarju S."/>
            <person name="Secka A."/>
            <person name="Antonio M."/>
            <person name="Oren A."/>
            <person name="Chaudhuri R.R."/>
            <person name="La Ragione R."/>
            <person name="Hildebrand F."/>
            <person name="Pallen M.J."/>
        </authorList>
    </citation>
    <scope>NUCLEOTIDE SEQUENCE</scope>
    <source>
        <strain evidence="1">ChiHjej13B12-9602</strain>
    </source>
</reference>
<organism evidence="1 2">
    <name type="scientific">Enorma phocaeensis</name>
    <dbReference type="NCBI Taxonomy" id="1871019"/>
    <lineage>
        <taxon>Bacteria</taxon>
        <taxon>Bacillati</taxon>
        <taxon>Actinomycetota</taxon>
        <taxon>Coriobacteriia</taxon>
        <taxon>Coriobacteriales</taxon>
        <taxon>Coriobacteriaceae</taxon>
        <taxon>Enorma</taxon>
    </lineage>
</organism>
<dbReference type="AlphaFoldDB" id="A0A921IUM6"/>
<protein>
    <submittedName>
        <fullName evidence="1">Uncharacterized protein</fullName>
    </submittedName>
</protein>
<reference evidence="1" key="2">
    <citation type="submission" date="2021-09" db="EMBL/GenBank/DDBJ databases">
        <authorList>
            <person name="Gilroy R."/>
        </authorList>
    </citation>
    <scope>NUCLEOTIDE SEQUENCE</scope>
    <source>
        <strain evidence="1">ChiHjej13B12-9602</strain>
    </source>
</reference>
<dbReference type="Proteomes" id="UP000753256">
    <property type="component" value="Unassembled WGS sequence"/>
</dbReference>
<dbReference type="EMBL" id="DYUZ01000028">
    <property type="protein sequence ID" value="HJG37453.1"/>
    <property type="molecule type" value="Genomic_DNA"/>
</dbReference>
<proteinExistence type="predicted"/>
<dbReference type="RefSeq" id="WP_273190286.1">
    <property type="nucleotide sequence ID" value="NZ_DYUZ01000028.1"/>
</dbReference>
<evidence type="ECO:0000313" key="1">
    <source>
        <dbReference type="EMBL" id="HJG37453.1"/>
    </source>
</evidence>
<name>A0A921IUM6_9ACTN</name>
<accession>A0A921IUM6</accession>
<comment type="caution">
    <text evidence="1">The sequence shown here is derived from an EMBL/GenBank/DDBJ whole genome shotgun (WGS) entry which is preliminary data.</text>
</comment>
<evidence type="ECO:0000313" key="2">
    <source>
        <dbReference type="Proteomes" id="UP000753256"/>
    </source>
</evidence>